<dbReference type="GO" id="GO:1902065">
    <property type="term" value="P:response to L-glutamate"/>
    <property type="evidence" value="ECO:0007669"/>
    <property type="project" value="UniProtKB-ARBA"/>
</dbReference>
<dbReference type="InterPro" id="IPR011009">
    <property type="entry name" value="Kinase-like_dom_sf"/>
</dbReference>
<feature type="compositionally biased region" description="Polar residues" evidence="11">
    <location>
        <begin position="129"/>
        <end position="143"/>
    </location>
</feature>
<evidence type="ECO:0000256" key="7">
    <source>
        <dbReference type="ARBA" id="ARBA00022840"/>
    </source>
</evidence>
<comment type="catalytic activity">
    <reaction evidence="8">
        <text>L-threonyl-[protein] + ATP = O-phospho-L-threonyl-[protein] + ADP + H(+)</text>
        <dbReference type="Rhea" id="RHEA:46608"/>
        <dbReference type="Rhea" id="RHEA-COMP:11060"/>
        <dbReference type="Rhea" id="RHEA-COMP:11605"/>
        <dbReference type="ChEBI" id="CHEBI:15378"/>
        <dbReference type="ChEBI" id="CHEBI:30013"/>
        <dbReference type="ChEBI" id="CHEBI:30616"/>
        <dbReference type="ChEBI" id="CHEBI:61977"/>
        <dbReference type="ChEBI" id="CHEBI:456216"/>
        <dbReference type="EC" id="2.7.11.25"/>
    </reaction>
</comment>
<evidence type="ECO:0000256" key="9">
    <source>
        <dbReference type="ARBA" id="ARBA00048329"/>
    </source>
</evidence>
<keyword evidence="4" id="KW-0808">Transferase</keyword>
<dbReference type="GO" id="GO:0005524">
    <property type="term" value="F:ATP binding"/>
    <property type="evidence" value="ECO:0007669"/>
    <property type="project" value="UniProtKB-UniRule"/>
</dbReference>
<keyword evidence="7 10" id="KW-0067">ATP-binding</keyword>
<dbReference type="PANTHER" id="PTHR48016">
    <property type="entry name" value="MAP KINASE KINASE KINASE SSK2-RELATED-RELATED"/>
    <property type="match status" value="1"/>
</dbReference>
<dbReference type="GO" id="GO:0005737">
    <property type="term" value="C:cytoplasm"/>
    <property type="evidence" value="ECO:0007669"/>
    <property type="project" value="TreeGrafter"/>
</dbReference>
<feature type="region of interest" description="Disordered" evidence="11">
    <location>
        <begin position="123"/>
        <end position="180"/>
    </location>
</feature>
<name>A0AAN7QIQ5_TRANT</name>
<dbReference type="SUPFAM" id="SSF56112">
    <property type="entry name" value="Protein kinase-like (PK-like)"/>
    <property type="match status" value="1"/>
</dbReference>
<keyword evidence="14" id="KW-1185">Reference proteome</keyword>
<dbReference type="PROSITE" id="PS50011">
    <property type="entry name" value="PROTEIN_KINASE_DOM"/>
    <property type="match status" value="1"/>
</dbReference>
<comment type="caution">
    <text evidence="13">The sequence shown here is derived from an EMBL/GenBank/DDBJ whole genome shotgun (WGS) entry which is preliminary data.</text>
</comment>
<reference evidence="13 14" key="1">
    <citation type="journal article" date="2023" name="Hortic Res">
        <title>Pangenome of water caltrop reveals structural variations and asymmetric subgenome divergence after allopolyploidization.</title>
        <authorList>
            <person name="Zhang X."/>
            <person name="Chen Y."/>
            <person name="Wang L."/>
            <person name="Yuan Y."/>
            <person name="Fang M."/>
            <person name="Shi L."/>
            <person name="Lu R."/>
            <person name="Comes H.P."/>
            <person name="Ma Y."/>
            <person name="Chen Y."/>
            <person name="Huang G."/>
            <person name="Zhou Y."/>
            <person name="Zheng Z."/>
            <person name="Qiu Y."/>
        </authorList>
    </citation>
    <scope>NUCLEOTIDE SEQUENCE [LARGE SCALE GENOMIC DNA]</scope>
    <source>
        <strain evidence="13">F231</strain>
    </source>
</reference>
<feature type="region of interest" description="Disordered" evidence="11">
    <location>
        <begin position="231"/>
        <end position="251"/>
    </location>
</feature>
<dbReference type="EMBL" id="JAXQNO010000021">
    <property type="protein sequence ID" value="KAK4768901.1"/>
    <property type="molecule type" value="Genomic_DNA"/>
</dbReference>
<evidence type="ECO:0000313" key="14">
    <source>
        <dbReference type="Proteomes" id="UP001346149"/>
    </source>
</evidence>
<dbReference type="Proteomes" id="UP001346149">
    <property type="component" value="Unassembled WGS sequence"/>
</dbReference>
<dbReference type="InterPro" id="IPR017441">
    <property type="entry name" value="Protein_kinase_ATP_BS"/>
</dbReference>
<evidence type="ECO:0000256" key="1">
    <source>
        <dbReference type="ARBA" id="ARBA00006529"/>
    </source>
</evidence>
<evidence type="ECO:0000256" key="10">
    <source>
        <dbReference type="PROSITE-ProRule" id="PRU10141"/>
    </source>
</evidence>
<feature type="compositionally biased region" description="Basic residues" evidence="11">
    <location>
        <begin position="1"/>
        <end position="10"/>
    </location>
</feature>
<keyword evidence="6" id="KW-0418">Kinase</keyword>
<dbReference type="FunFam" id="1.10.510.10:FF:000359">
    <property type="entry name" value="Mitogen-activated protein kinase 1, putative, expressed"/>
    <property type="match status" value="1"/>
</dbReference>
<dbReference type="PROSITE" id="PS00108">
    <property type="entry name" value="PROTEIN_KINASE_ST"/>
    <property type="match status" value="1"/>
</dbReference>
<comment type="similarity">
    <text evidence="1">Belongs to the protein kinase superfamily. STE Ser/Thr protein kinase family. MAP kinase kinase kinase subfamily.</text>
</comment>
<protein>
    <recommendedName>
        <fullName evidence="2">mitogen-activated protein kinase kinase kinase</fullName>
        <ecNumber evidence="2">2.7.11.25</ecNumber>
    </recommendedName>
</protein>
<dbReference type="GO" id="GO:0004709">
    <property type="term" value="F:MAP kinase kinase kinase activity"/>
    <property type="evidence" value="ECO:0007669"/>
    <property type="project" value="UniProtKB-EC"/>
</dbReference>
<dbReference type="PROSITE" id="PS00107">
    <property type="entry name" value="PROTEIN_KINASE_ATP"/>
    <property type="match status" value="1"/>
</dbReference>
<feature type="compositionally biased region" description="Acidic residues" evidence="11">
    <location>
        <begin position="231"/>
        <end position="240"/>
    </location>
</feature>
<evidence type="ECO:0000256" key="8">
    <source>
        <dbReference type="ARBA" id="ARBA00047559"/>
    </source>
</evidence>
<feature type="domain" description="Protein kinase" evidence="12">
    <location>
        <begin position="263"/>
        <end position="516"/>
    </location>
</feature>
<dbReference type="Pfam" id="PF00069">
    <property type="entry name" value="Pkinase"/>
    <property type="match status" value="1"/>
</dbReference>
<evidence type="ECO:0000259" key="12">
    <source>
        <dbReference type="PROSITE" id="PS50011"/>
    </source>
</evidence>
<feature type="compositionally biased region" description="Low complexity" evidence="11">
    <location>
        <begin position="241"/>
        <end position="251"/>
    </location>
</feature>
<dbReference type="SMART" id="SM00220">
    <property type="entry name" value="S_TKc"/>
    <property type="match status" value="1"/>
</dbReference>
<feature type="binding site" evidence="10">
    <location>
        <position position="291"/>
    </location>
    <ligand>
        <name>ATP</name>
        <dbReference type="ChEBI" id="CHEBI:30616"/>
    </ligand>
</feature>
<keyword evidence="5 10" id="KW-0547">Nucleotide-binding</keyword>
<evidence type="ECO:0000256" key="2">
    <source>
        <dbReference type="ARBA" id="ARBA00012406"/>
    </source>
</evidence>
<evidence type="ECO:0000256" key="11">
    <source>
        <dbReference type="SAM" id="MobiDB-lite"/>
    </source>
</evidence>
<comment type="catalytic activity">
    <reaction evidence="9">
        <text>L-seryl-[protein] + ATP = O-phospho-L-seryl-[protein] + ADP + H(+)</text>
        <dbReference type="Rhea" id="RHEA:17989"/>
        <dbReference type="Rhea" id="RHEA-COMP:9863"/>
        <dbReference type="Rhea" id="RHEA-COMP:11604"/>
        <dbReference type="ChEBI" id="CHEBI:15378"/>
        <dbReference type="ChEBI" id="CHEBI:29999"/>
        <dbReference type="ChEBI" id="CHEBI:30616"/>
        <dbReference type="ChEBI" id="CHEBI:83421"/>
        <dbReference type="ChEBI" id="CHEBI:456216"/>
        <dbReference type="EC" id="2.7.11.25"/>
    </reaction>
</comment>
<dbReference type="PANTHER" id="PTHR48016:SF29">
    <property type="entry name" value="MITOGEN-ACTIVATED PROTEIN KINASE KINASE KINASE 1-RELATED"/>
    <property type="match status" value="1"/>
</dbReference>
<sequence length="537" mass="60689">MKRFKGKKTKSRLERPNAPKIREHEPVSFSSSTDDPSPSSSSLRTRSTEFNDQTSFRIEGNDGDLDQFFRTMGLGMDDFSIPTAVWQKSKIRLSSSISQGSKLNWLNSPKVENEIMPGQMRHNEHQVRNRSTTAEVSGSTPNMLSEPIRNGIATRETCGIKGDRPPTLKPPPSTTPHVIDNVSSTWDIYRDFAPNIERDRQCSWPLSHSDDEDVRTISERASEKVDEDMDLFTTSNDDDTSSSTTDPITISPNGRTKRIIMNWQKGTLLGSGSFGFVYEGIAEDGFFFAVKEVSLLNQGDQGNPSIMQLEQEIALLSQFEHENIVQYYGTDKDSSNLYIFLELVTRGSLANLYKTYNLQDSQVSVYTRQILCGLKYLHDRNVMHRDIKCANILVDVHGFVKLADFGLARTTKLNDIKSCKGTAFWMAPEVIQSKKQGYGLPADIWSLGCTVLEMLTRKIPYSDLEWMQALFRIGRGELPPIPDTLSKDAREFILKCLQVNPNNRPTAAQLLNHPFVHRPLHTHSGSPAHYFANRRRT</sequence>
<dbReference type="InterPro" id="IPR008271">
    <property type="entry name" value="Ser/Thr_kinase_AS"/>
</dbReference>
<dbReference type="InterPro" id="IPR000719">
    <property type="entry name" value="Prot_kinase_dom"/>
</dbReference>
<feature type="compositionally biased region" description="Low complexity" evidence="11">
    <location>
        <begin position="28"/>
        <end position="45"/>
    </location>
</feature>
<feature type="region of interest" description="Disordered" evidence="11">
    <location>
        <begin position="1"/>
        <end position="62"/>
    </location>
</feature>
<gene>
    <name evidence="13" type="ORF">SAY86_027051</name>
</gene>
<dbReference type="InterPro" id="IPR050538">
    <property type="entry name" value="MAP_kinase_kinase_kinase"/>
</dbReference>
<keyword evidence="3" id="KW-0723">Serine/threonine-protein kinase</keyword>
<accession>A0AAN7QIQ5</accession>
<organism evidence="13 14">
    <name type="scientific">Trapa natans</name>
    <name type="common">Water chestnut</name>
    <dbReference type="NCBI Taxonomy" id="22666"/>
    <lineage>
        <taxon>Eukaryota</taxon>
        <taxon>Viridiplantae</taxon>
        <taxon>Streptophyta</taxon>
        <taxon>Embryophyta</taxon>
        <taxon>Tracheophyta</taxon>
        <taxon>Spermatophyta</taxon>
        <taxon>Magnoliopsida</taxon>
        <taxon>eudicotyledons</taxon>
        <taxon>Gunneridae</taxon>
        <taxon>Pentapetalae</taxon>
        <taxon>rosids</taxon>
        <taxon>malvids</taxon>
        <taxon>Myrtales</taxon>
        <taxon>Lythraceae</taxon>
        <taxon>Trapa</taxon>
    </lineage>
</organism>
<evidence type="ECO:0000313" key="13">
    <source>
        <dbReference type="EMBL" id="KAK4768901.1"/>
    </source>
</evidence>
<proteinExistence type="inferred from homology"/>
<evidence type="ECO:0000256" key="5">
    <source>
        <dbReference type="ARBA" id="ARBA00022741"/>
    </source>
</evidence>
<evidence type="ECO:0000256" key="4">
    <source>
        <dbReference type="ARBA" id="ARBA00022679"/>
    </source>
</evidence>
<dbReference type="EC" id="2.7.11.25" evidence="2"/>
<feature type="compositionally biased region" description="Basic and acidic residues" evidence="11">
    <location>
        <begin position="11"/>
        <end position="26"/>
    </location>
</feature>
<dbReference type="AlphaFoldDB" id="A0AAN7QIQ5"/>
<evidence type="ECO:0000256" key="3">
    <source>
        <dbReference type="ARBA" id="ARBA00022527"/>
    </source>
</evidence>
<evidence type="ECO:0000256" key="6">
    <source>
        <dbReference type="ARBA" id="ARBA00022777"/>
    </source>
</evidence>
<dbReference type="Gene3D" id="1.10.510.10">
    <property type="entry name" value="Transferase(Phosphotransferase) domain 1"/>
    <property type="match status" value="1"/>
</dbReference>